<reference evidence="7 8" key="1">
    <citation type="submission" date="2019-06" db="EMBL/GenBank/DDBJ databases">
        <title>Sequencing the genomes of 1000 actinobacteria strains.</title>
        <authorList>
            <person name="Klenk H.-P."/>
        </authorList>
    </citation>
    <scope>NUCLEOTIDE SEQUENCE [LARGE SCALE GENOMIC DNA]</scope>
    <source>
        <strain evidence="7 8">DSM 12335</strain>
    </source>
</reference>
<evidence type="ECO:0000259" key="6">
    <source>
        <dbReference type="Pfam" id="PF00294"/>
    </source>
</evidence>
<evidence type="ECO:0000313" key="8">
    <source>
        <dbReference type="Proteomes" id="UP000319516"/>
    </source>
</evidence>
<keyword evidence="5" id="KW-0067">ATP-binding</keyword>
<dbReference type="RefSeq" id="WP_141784259.1">
    <property type="nucleotide sequence ID" value="NZ_BAAAIK010000004.1"/>
</dbReference>
<dbReference type="GO" id="GO:0005524">
    <property type="term" value="F:ATP binding"/>
    <property type="evidence" value="ECO:0007669"/>
    <property type="project" value="UniProtKB-KW"/>
</dbReference>
<dbReference type="CDD" id="cd01167">
    <property type="entry name" value="bac_FRK"/>
    <property type="match status" value="1"/>
</dbReference>
<evidence type="ECO:0000256" key="4">
    <source>
        <dbReference type="ARBA" id="ARBA00022777"/>
    </source>
</evidence>
<evidence type="ECO:0000256" key="2">
    <source>
        <dbReference type="ARBA" id="ARBA00022679"/>
    </source>
</evidence>
<keyword evidence="4 7" id="KW-0418">Kinase</keyword>
<comment type="caution">
    <text evidence="7">The sequence shown here is derived from an EMBL/GenBank/DDBJ whole genome shotgun (WGS) entry which is preliminary data.</text>
</comment>
<evidence type="ECO:0000256" key="3">
    <source>
        <dbReference type="ARBA" id="ARBA00022741"/>
    </source>
</evidence>
<gene>
    <name evidence="7" type="ORF">FB467_1174</name>
</gene>
<keyword evidence="2" id="KW-0808">Transferase</keyword>
<evidence type="ECO:0000256" key="1">
    <source>
        <dbReference type="ARBA" id="ARBA00010688"/>
    </source>
</evidence>
<dbReference type="InterPro" id="IPR002173">
    <property type="entry name" value="Carboh/pur_kinase_PfkB_CS"/>
</dbReference>
<dbReference type="PANTHER" id="PTHR43085">
    <property type="entry name" value="HEXOKINASE FAMILY MEMBER"/>
    <property type="match status" value="1"/>
</dbReference>
<dbReference type="InterPro" id="IPR029056">
    <property type="entry name" value="Ribokinase-like"/>
</dbReference>
<comment type="similarity">
    <text evidence="1">Belongs to the carbohydrate kinase PfkB family.</text>
</comment>
<dbReference type="EMBL" id="VFOP01000001">
    <property type="protein sequence ID" value="TQL50072.1"/>
    <property type="molecule type" value="Genomic_DNA"/>
</dbReference>
<dbReference type="Proteomes" id="UP000319516">
    <property type="component" value="Unassembled WGS sequence"/>
</dbReference>
<dbReference type="AlphaFoldDB" id="A0A542YPN7"/>
<feature type="domain" description="Carbohydrate kinase PfkB" evidence="6">
    <location>
        <begin position="6"/>
        <end position="305"/>
    </location>
</feature>
<organism evidence="7 8">
    <name type="scientific">Ornithinicoccus hortensis</name>
    <dbReference type="NCBI Taxonomy" id="82346"/>
    <lineage>
        <taxon>Bacteria</taxon>
        <taxon>Bacillati</taxon>
        <taxon>Actinomycetota</taxon>
        <taxon>Actinomycetes</taxon>
        <taxon>Micrococcales</taxon>
        <taxon>Intrasporangiaceae</taxon>
        <taxon>Ornithinicoccus</taxon>
    </lineage>
</organism>
<dbReference type="PANTHER" id="PTHR43085:SF1">
    <property type="entry name" value="PSEUDOURIDINE KINASE-RELATED"/>
    <property type="match status" value="1"/>
</dbReference>
<dbReference type="InterPro" id="IPR011611">
    <property type="entry name" value="PfkB_dom"/>
</dbReference>
<dbReference type="GO" id="GO:0016301">
    <property type="term" value="F:kinase activity"/>
    <property type="evidence" value="ECO:0007669"/>
    <property type="project" value="UniProtKB-KW"/>
</dbReference>
<dbReference type="Pfam" id="PF00294">
    <property type="entry name" value="PfkB"/>
    <property type="match status" value="1"/>
</dbReference>
<accession>A0A542YPN7</accession>
<proteinExistence type="inferred from homology"/>
<dbReference type="InterPro" id="IPR050306">
    <property type="entry name" value="PfkB_Carbo_kinase"/>
</dbReference>
<dbReference type="PROSITE" id="PS00583">
    <property type="entry name" value="PFKB_KINASES_1"/>
    <property type="match status" value="1"/>
</dbReference>
<keyword evidence="3" id="KW-0547">Nucleotide-binding</keyword>
<evidence type="ECO:0000313" key="7">
    <source>
        <dbReference type="EMBL" id="TQL50072.1"/>
    </source>
</evidence>
<evidence type="ECO:0000256" key="5">
    <source>
        <dbReference type="ARBA" id="ARBA00022840"/>
    </source>
</evidence>
<dbReference type="OrthoDB" id="9795789at2"/>
<name>A0A542YPN7_9MICO</name>
<keyword evidence="8" id="KW-1185">Reference proteome</keyword>
<sequence>MARADRVVVIGEALIDVVEPTDGPAREHVGGSPANVAVGLATLGHGTRLAAHIGRDDRGRRIVDHLQEHGVGLVDGSDRAVRTSTATARLDPQGGAGGATYVFDLTWEAPEVDLTGAGHLHAGSLGATVEPGGSAVLELMSRARDSVTVSYDPNLRPTLMGEPHEVRGRIEECIGRSDVVKASEEDIEWLYVGAPLAEVAHLWGLLGPSVVVVTRGGDGALVHLTSTDTDHQQAGRRVEVVDTVGAGDSFMTGLLSGLLDADLLGGTQARERLRAASLEDVLPAVERAVDCASYTVERAGAAAPTRSELGITD</sequence>
<dbReference type="Gene3D" id="3.40.1190.20">
    <property type="match status" value="1"/>
</dbReference>
<protein>
    <submittedName>
        <fullName evidence="7">Fructokinase</fullName>
    </submittedName>
</protein>
<dbReference type="SUPFAM" id="SSF53613">
    <property type="entry name" value="Ribokinase-like"/>
    <property type="match status" value="1"/>
</dbReference>